<name>A0A934IJK1_9RHOB</name>
<dbReference type="SUPFAM" id="SSF53474">
    <property type="entry name" value="alpha/beta-Hydrolases"/>
    <property type="match status" value="1"/>
</dbReference>
<evidence type="ECO:0000313" key="2">
    <source>
        <dbReference type="EMBL" id="MBJ3763124.1"/>
    </source>
</evidence>
<dbReference type="AlphaFoldDB" id="A0A934IJK1"/>
<gene>
    <name evidence="2" type="ORF">ILP92_10250</name>
</gene>
<dbReference type="EMBL" id="JAEKPD010000009">
    <property type="protein sequence ID" value="MBJ3763124.1"/>
    <property type="molecule type" value="Genomic_DNA"/>
</dbReference>
<feature type="domain" description="Serine hydrolase" evidence="1">
    <location>
        <begin position="139"/>
        <end position="187"/>
    </location>
</feature>
<keyword evidence="3" id="KW-1185">Reference proteome</keyword>
<sequence>MTYDAKRTDGTDHRLVLTFHGTGGTAAQFHGAAEAMLPGAHIVSPEGDVSENGAQRFFRRKAEGVYDMDDLAQRTAAMAAFVEGEIARTGSTHVTGIGYSNGANILASVAMVKPDLFDALALMHPLIPWVPEPQPGLAMTRVLITGGKQDPICPPELTEALAAWFVAQKADVTTAWHPGGHEIPQSEVGALTEFLV</sequence>
<dbReference type="Pfam" id="PF03959">
    <property type="entry name" value="FSH1"/>
    <property type="match status" value="1"/>
</dbReference>
<keyword evidence="2" id="KW-0378">Hydrolase</keyword>
<organism evidence="2 3">
    <name type="scientific">Palleronia pontilimi</name>
    <dbReference type="NCBI Taxonomy" id="1964209"/>
    <lineage>
        <taxon>Bacteria</taxon>
        <taxon>Pseudomonadati</taxon>
        <taxon>Pseudomonadota</taxon>
        <taxon>Alphaproteobacteria</taxon>
        <taxon>Rhodobacterales</taxon>
        <taxon>Roseobacteraceae</taxon>
        <taxon>Palleronia</taxon>
    </lineage>
</organism>
<dbReference type="InterPro" id="IPR029058">
    <property type="entry name" value="AB_hydrolase_fold"/>
</dbReference>
<reference evidence="2" key="1">
    <citation type="submission" date="2020-12" db="EMBL/GenBank/DDBJ databases">
        <title>Bacterial taxonomy.</title>
        <authorList>
            <person name="Pan X."/>
        </authorList>
    </citation>
    <scope>NUCLEOTIDE SEQUENCE</scope>
    <source>
        <strain evidence="2">KCTC 52957</strain>
    </source>
</reference>
<dbReference type="Proteomes" id="UP000642488">
    <property type="component" value="Unassembled WGS sequence"/>
</dbReference>
<protein>
    <submittedName>
        <fullName evidence="2">Alpha/beta hydrolase</fullName>
    </submittedName>
</protein>
<dbReference type="RefSeq" id="WP_198916302.1">
    <property type="nucleotide sequence ID" value="NZ_JAEKPD010000009.1"/>
</dbReference>
<evidence type="ECO:0000313" key="3">
    <source>
        <dbReference type="Proteomes" id="UP000642488"/>
    </source>
</evidence>
<evidence type="ECO:0000259" key="1">
    <source>
        <dbReference type="Pfam" id="PF03959"/>
    </source>
</evidence>
<dbReference type="InterPro" id="IPR005645">
    <property type="entry name" value="FSH-like_dom"/>
</dbReference>
<comment type="caution">
    <text evidence="2">The sequence shown here is derived from an EMBL/GenBank/DDBJ whole genome shotgun (WGS) entry which is preliminary data.</text>
</comment>
<dbReference type="Gene3D" id="3.40.50.1820">
    <property type="entry name" value="alpha/beta hydrolase"/>
    <property type="match status" value="1"/>
</dbReference>
<dbReference type="GO" id="GO:0016787">
    <property type="term" value="F:hydrolase activity"/>
    <property type="evidence" value="ECO:0007669"/>
    <property type="project" value="UniProtKB-KW"/>
</dbReference>
<accession>A0A934IJK1</accession>
<proteinExistence type="predicted"/>